<evidence type="ECO:0008006" key="3">
    <source>
        <dbReference type="Google" id="ProtNLM"/>
    </source>
</evidence>
<dbReference type="EMBL" id="LILC01000019">
    <property type="protein sequence ID" value="KOO44122.1"/>
    <property type="molecule type" value="Genomic_DNA"/>
</dbReference>
<organism evidence="1 2">
    <name type="scientific">Priestia koreensis</name>
    <dbReference type="NCBI Taxonomy" id="284581"/>
    <lineage>
        <taxon>Bacteria</taxon>
        <taxon>Bacillati</taxon>
        <taxon>Bacillota</taxon>
        <taxon>Bacilli</taxon>
        <taxon>Bacillales</taxon>
        <taxon>Bacillaceae</taxon>
        <taxon>Priestia</taxon>
    </lineage>
</organism>
<evidence type="ECO:0000313" key="1">
    <source>
        <dbReference type="EMBL" id="KOO44122.1"/>
    </source>
</evidence>
<dbReference type="AlphaFoldDB" id="A0A0M0KZT5"/>
<sequence>MSSTTFLHTAHAAPQVKPTPSYAKWSRIAIKETKKRYPMGQVTDFLYLGKAKENGDKVERFKLIVRDRGKELGVLVYVHVDPKTDTLKNIAFMETRP</sequence>
<proteinExistence type="predicted"/>
<reference evidence="2" key="1">
    <citation type="submission" date="2015-08" db="EMBL/GenBank/DDBJ databases">
        <title>Fjat-14210 dsm16467.</title>
        <authorList>
            <person name="Liu B."/>
            <person name="Wang J."/>
            <person name="Zhu Y."/>
            <person name="Liu G."/>
            <person name="Chen Q."/>
            <person name="Chen Z."/>
            <person name="Lan J."/>
            <person name="Che J."/>
            <person name="Ge C."/>
            <person name="Shi H."/>
            <person name="Pan Z."/>
            <person name="Liu X."/>
        </authorList>
    </citation>
    <scope>NUCLEOTIDE SEQUENCE [LARGE SCALE GENOMIC DNA]</scope>
    <source>
        <strain evidence="2">DSM 16467</strain>
    </source>
</reference>
<comment type="caution">
    <text evidence="1">The sequence shown here is derived from an EMBL/GenBank/DDBJ whole genome shotgun (WGS) entry which is preliminary data.</text>
</comment>
<dbReference type="PATRIC" id="fig|284581.3.peg.3977"/>
<dbReference type="Gene3D" id="3.10.450.390">
    <property type="entry name" value="Protein of unknown function DUF3889"/>
    <property type="match status" value="1"/>
</dbReference>
<gene>
    <name evidence="1" type="ORF">AMD01_14545</name>
</gene>
<dbReference type="InterPro" id="IPR024987">
    <property type="entry name" value="DUF3889"/>
</dbReference>
<dbReference type="STRING" id="284581.AMD01_14545"/>
<keyword evidence="2" id="KW-1185">Reference proteome</keyword>
<accession>A0A0M0KZT5</accession>
<protein>
    <recommendedName>
        <fullName evidence="3">DUF3889 domain-containing protein</fullName>
    </recommendedName>
</protein>
<evidence type="ECO:0000313" key="2">
    <source>
        <dbReference type="Proteomes" id="UP000037558"/>
    </source>
</evidence>
<dbReference type="Pfam" id="PF13028">
    <property type="entry name" value="DUF3889"/>
    <property type="match status" value="1"/>
</dbReference>
<name>A0A0M0KZT5_9BACI</name>
<dbReference type="Proteomes" id="UP000037558">
    <property type="component" value="Unassembled WGS sequence"/>
</dbReference>